<gene>
    <name evidence="1" type="ORF">L484_019177</name>
</gene>
<accession>W9QUQ2</accession>
<evidence type="ECO:0000313" key="1">
    <source>
        <dbReference type="EMBL" id="EXB54607.1"/>
    </source>
</evidence>
<dbReference type="AlphaFoldDB" id="W9QUQ2"/>
<sequence>MTTPKSGTRDRHDAGNSEGDLLQRVAIGCKERTRRCYRKAAPARVAAAVKGKAAAKEKKEDFCSLCQRPPLPPPVSGPTGATQQAYCTCNWRPNSCQFT</sequence>
<keyword evidence="2" id="KW-1185">Reference proteome</keyword>
<name>W9QUQ2_9ROSA</name>
<reference evidence="2" key="1">
    <citation type="submission" date="2013-01" db="EMBL/GenBank/DDBJ databases">
        <title>Draft Genome Sequence of a Mulberry Tree, Morus notabilis C.K. Schneid.</title>
        <authorList>
            <person name="He N."/>
            <person name="Zhao S."/>
        </authorList>
    </citation>
    <scope>NUCLEOTIDE SEQUENCE</scope>
</reference>
<dbReference type="EMBL" id="KE344192">
    <property type="protein sequence ID" value="EXB54607.1"/>
    <property type="molecule type" value="Genomic_DNA"/>
</dbReference>
<evidence type="ECO:0000313" key="2">
    <source>
        <dbReference type="Proteomes" id="UP000030645"/>
    </source>
</evidence>
<protein>
    <submittedName>
        <fullName evidence="1">Uncharacterized protein</fullName>
    </submittedName>
</protein>
<dbReference type="Proteomes" id="UP000030645">
    <property type="component" value="Unassembled WGS sequence"/>
</dbReference>
<organism evidence="1 2">
    <name type="scientific">Morus notabilis</name>
    <dbReference type="NCBI Taxonomy" id="981085"/>
    <lineage>
        <taxon>Eukaryota</taxon>
        <taxon>Viridiplantae</taxon>
        <taxon>Streptophyta</taxon>
        <taxon>Embryophyta</taxon>
        <taxon>Tracheophyta</taxon>
        <taxon>Spermatophyta</taxon>
        <taxon>Magnoliopsida</taxon>
        <taxon>eudicotyledons</taxon>
        <taxon>Gunneridae</taxon>
        <taxon>Pentapetalae</taxon>
        <taxon>rosids</taxon>
        <taxon>fabids</taxon>
        <taxon>Rosales</taxon>
        <taxon>Moraceae</taxon>
        <taxon>Moreae</taxon>
        <taxon>Morus</taxon>
    </lineage>
</organism>
<proteinExistence type="predicted"/>